<dbReference type="eggNOG" id="COG0754">
    <property type="taxonomic scope" value="Bacteria"/>
</dbReference>
<dbReference type="Gene3D" id="3.30.1490.330">
    <property type="match status" value="1"/>
</dbReference>
<evidence type="ECO:0000256" key="1">
    <source>
        <dbReference type="ARBA" id="ARBA00022598"/>
    </source>
</evidence>
<proteinExistence type="predicted"/>
<sequence>MERRRVAPRAQWRDRVHAQGLTFLTTSLPDGRELPYWYEEACYLLSEAEVEVLEAATQRLHAMSLEAARFLASGAMGDLGLPAGALVRVGESLAAGAPSLYGRFDLRFDGEGPPKLLEYNADTPTGLLEASVAQWYWLEDTHPEHDQWNSLHERLILAWQQLAPRLDEGPVYFAHHQDEPTGEEEMTVTYLRDTADQAGLSTASITVGDIGWDAVERDFVDLSGSPMRTVFKLYPWESMLVEDFGAHVDPVSSPGSTLWLEPLWKVLLSNKALLAALWHLYPGDELLLPAYLNDPGPLTQWVAKPLHGREGDNIRVHASGVEIEQPGEYGAEGWCYQQWCPLPEFDGNKAVLGCWVVDGLPAGLGVRESDGWVTDYRARFVPHMMTSVRPSASVQQAWLADAGADVQDTVVQDVLPGDSRPESAVSRPMLTLGGPLGLPSDVQDDTYCDRRRTP</sequence>
<evidence type="ECO:0000256" key="5">
    <source>
        <dbReference type="ARBA" id="ARBA00022842"/>
    </source>
</evidence>
<evidence type="ECO:0000256" key="2">
    <source>
        <dbReference type="ARBA" id="ARBA00022723"/>
    </source>
</evidence>
<keyword evidence="3" id="KW-0547">Nucleotide-binding</keyword>
<keyword evidence="2" id="KW-0479">Metal-binding</keyword>
<feature type="compositionally biased region" description="Low complexity" evidence="6">
    <location>
        <begin position="428"/>
        <end position="439"/>
    </location>
</feature>
<dbReference type="InterPro" id="IPR016185">
    <property type="entry name" value="PreATP-grasp_dom_sf"/>
</dbReference>
<keyword evidence="4" id="KW-0067">ATP-binding</keyword>
<dbReference type="SUPFAM" id="SSF52440">
    <property type="entry name" value="PreATP-grasp domain"/>
    <property type="match status" value="1"/>
</dbReference>
<dbReference type="OrthoDB" id="9765517at2"/>
<feature type="domain" description="Glutathionylspermidine synthase pre-ATP-grasp-like" evidence="7">
    <location>
        <begin position="12"/>
        <end position="384"/>
    </location>
</feature>
<dbReference type="AlphaFoldDB" id="K6W5N3"/>
<dbReference type="SUPFAM" id="SSF56059">
    <property type="entry name" value="Glutathione synthetase ATP-binding domain-like"/>
    <property type="match status" value="1"/>
</dbReference>
<dbReference type="RefSeq" id="WP_006501884.1">
    <property type="nucleotide sequence ID" value="NZ_BAGZ01000005.1"/>
</dbReference>
<dbReference type="GO" id="GO:0005524">
    <property type="term" value="F:ATP binding"/>
    <property type="evidence" value="ECO:0007669"/>
    <property type="project" value="UniProtKB-KW"/>
</dbReference>
<dbReference type="STRING" id="100225.SAMN05421595_0947"/>
<feature type="region of interest" description="Disordered" evidence="6">
    <location>
        <begin position="416"/>
        <end position="454"/>
    </location>
</feature>
<dbReference type="Pfam" id="PF03738">
    <property type="entry name" value="GSP_synth"/>
    <property type="match status" value="1"/>
</dbReference>
<dbReference type="Proteomes" id="UP000008495">
    <property type="component" value="Unassembled WGS sequence"/>
</dbReference>
<dbReference type="GO" id="GO:0046872">
    <property type="term" value="F:metal ion binding"/>
    <property type="evidence" value="ECO:0007669"/>
    <property type="project" value="UniProtKB-KW"/>
</dbReference>
<evidence type="ECO:0000313" key="9">
    <source>
        <dbReference type="Proteomes" id="UP000008495"/>
    </source>
</evidence>
<evidence type="ECO:0000259" key="7">
    <source>
        <dbReference type="Pfam" id="PF03738"/>
    </source>
</evidence>
<keyword evidence="1" id="KW-0436">Ligase</keyword>
<evidence type="ECO:0000256" key="4">
    <source>
        <dbReference type="ARBA" id="ARBA00022840"/>
    </source>
</evidence>
<dbReference type="GO" id="GO:0016874">
    <property type="term" value="F:ligase activity"/>
    <property type="evidence" value="ECO:0007669"/>
    <property type="project" value="UniProtKB-KW"/>
</dbReference>
<evidence type="ECO:0000313" key="8">
    <source>
        <dbReference type="EMBL" id="GAB77132.1"/>
    </source>
</evidence>
<protein>
    <submittedName>
        <fullName evidence="8">Putative glutathionylspermidine synthase</fullName>
    </submittedName>
</protein>
<keyword evidence="5" id="KW-0460">Magnesium</keyword>
<evidence type="ECO:0000256" key="3">
    <source>
        <dbReference type="ARBA" id="ARBA00022741"/>
    </source>
</evidence>
<comment type="caution">
    <text evidence="8">The sequence shown here is derived from an EMBL/GenBank/DDBJ whole genome shotgun (WGS) entry which is preliminary data.</text>
</comment>
<gene>
    <name evidence="8" type="ORF">AUCHE_05_00370</name>
</gene>
<evidence type="ECO:0000256" key="6">
    <source>
        <dbReference type="SAM" id="MobiDB-lite"/>
    </source>
</evidence>
<name>K6W5N3_9MICO</name>
<organism evidence="8 9">
    <name type="scientific">Austwickia chelonae NBRC 105200</name>
    <dbReference type="NCBI Taxonomy" id="1184607"/>
    <lineage>
        <taxon>Bacteria</taxon>
        <taxon>Bacillati</taxon>
        <taxon>Actinomycetota</taxon>
        <taxon>Actinomycetes</taxon>
        <taxon>Micrococcales</taxon>
        <taxon>Dermatophilaceae</taxon>
        <taxon>Austwickia</taxon>
    </lineage>
</organism>
<keyword evidence="9" id="KW-1185">Reference proteome</keyword>
<reference evidence="8 9" key="1">
    <citation type="submission" date="2012-08" db="EMBL/GenBank/DDBJ databases">
        <title>Whole genome shotgun sequence of Austwickia chelonae NBRC 105200.</title>
        <authorList>
            <person name="Yoshida I."/>
            <person name="Hosoyama A."/>
            <person name="Tsuchikane K."/>
            <person name="Katsumata H."/>
            <person name="Ando Y."/>
            <person name="Ohji S."/>
            <person name="Hamada M."/>
            <person name="Tamura T."/>
            <person name="Yamazoe A."/>
            <person name="Yamazaki S."/>
            <person name="Fujita N."/>
        </authorList>
    </citation>
    <scope>NUCLEOTIDE SEQUENCE [LARGE SCALE GENOMIC DNA]</scope>
    <source>
        <strain evidence="8 9">NBRC 105200</strain>
    </source>
</reference>
<dbReference type="InterPro" id="IPR005494">
    <property type="entry name" value="GSPS_pre-ATP-grasp-like_dom"/>
</dbReference>
<accession>K6W5N3</accession>
<dbReference type="EMBL" id="BAGZ01000005">
    <property type="protein sequence ID" value="GAB77132.1"/>
    <property type="molecule type" value="Genomic_DNA"/>
</dbReference>